<name>A0A135W9Q0_9FLAO</name>
<reference evidence="2 3" key="2">
    <citation type="journal article" date="2016" name="Genome Announc.">
        <title>Draft Genome Sequence of a Biocontrol Rhizobacterium, Chryseobacterium kwangjuense Strain KJ1R5, Isolated from Pepper (Capsicum annuum).</title>
        <authorList>
            <person name="Jeong J.J."/>
            <person name="Park H."/>
            <person name="Park B.H."/>
            <person name="Mannaa M."/>
            <person name="Sang M.K."/>
            <person name="Choi I.G."/>
            <person name="Kim K.D."/>
        </authorList>
    </citation>
    <scope>NUCLEOTIDE SEQUENCE [LARGE SCALE GENOMIC DNA]</scope>
    <source>
        <strain evidence="2 3">KJ1R5</strain>
    </source>
</reference>
<reference evidence="3" key="1">
    <citation type="submission" date="2015-12" db="EMBL/GenBank/DDBJ databases">
        <title>Genome sequence of a biocontrol rhizobacterium Chryseobacterium kwangjuense strain KJ1R5 isolated from pepper (Capsicum annuum L.).</title>
        <authorList>
            <person name="Jeong J.-J."/>
            <person name="Park H."/>
            <person name="Mannaa M."/>
            <person name="Sang M.K."/>
            <person name="Choi I.-G."/>
            <person name="Kim K.D."/>
        </authorList>
    </citation>
    <scope>NUCLEOTIDE SEQUENCE [LARGE SCALE GENOMIC DNA]</scope>
    <source>
        <strain evidence="3">KJ1R5</strain>
    </source>
</reference>
<evidence type="ECO:0000313" key="2">
    <source>
        <dbReference type="EMBL" id="KXH81606.1"/>
    </source>
</evidence>
<feature type="region of interest" description="Disordered" evidence="1">
    <location>
        <begin position="55"/>
        <end position="78"/>
    </location>
</feature>
<feature type="compositionally biased region" description="Basic and acidic residues" evidence="1">
    <location>
        <begin position="60"/>
        <end position="78"/>
    </location>
</feature>
<dbReference type="RefSeq" id="WP_062652781.1">
    <property type="nucleotide sequence ID" value="NZ_LPUR01000016.1"/>
</dbReference>
<gene>
    <name evidence="2" type="ORF">AU378_18115</name>
</gene>
<accession>A0A135W9Q0</accession>
<dbReference type="EMBL" id="LPUR01000016">
    <property type="protein sequence ID" value="KXH81606.1"/>
    <property type="molecule type" value="Genomic_DNA"/>
</dbReference>
<dbReference type="AlphaFoldDB" id="A0A135W9Q0"/>
<comment type="caution">
    <text evidence="2">The sequence shown here is derived from an EMBL/GenBank/DDBJ whole genome shotgun (WGS) entry which is preliminary data.</text>
</comment>
<sequence>MKKFIPFFSIIIVAVCLQNCTHRDEDMISNSEYIEKSEPTINGLLMKQDSAKSIEIIEDPGTKDPPVRDGDNWRLAKD</sequence>
<organism evidence="2 3">
    <name type="scientific">Chryseobacterium kwangjuense</name>
    <dbReference type="NCBI Taxonomy" id="267125"/>
    <lineage>
        <taxon>Bacteria</taxon>
        <taxon>Pseudomonadati</taxon>
        <taxon>Bacteroidota</taxon>
        <taxon>Flavobacteriia</taxon>
        <taxon>Flavobacteriales</taxon>
        <taxon>Weeksellaceae</taxon>
        <taxon>Chryseobacterium group</taxon>
        <taxon>Chryseobacterium</taxon>
    </lineage>
</organism>
<dbReference type="OrthoDB" id="1269020at2"/>
<proteinExistence type="predicted"/>
<evidence type="ECO:0000256" key="1">
    <source>
        <dbReference type="SAM" id="MobiDB-lite"/>
    </source>
</evidence>
<dbReference type="Proteomes" id="UP000070513">
    <property type="component" value="Unassembled WGS sequence"/>
</dbReference>
<protein>
    <submittedName>
        <fullName evidence="2">Uncharacterized protein</fullName>
    </submittedName>
</protein>
<evidence type="ECO:0000313" key="3">
    <source>
        <dbReference type="Proteomes" id="UP000070513"/>
    </source>
</evidence>